<reference evidence="8" key="1">
    <citation type="submission" date="2019-08" db="EMBL/GenBank/DDBJ databases">
        <authorList>
            <person name="Kucharzyk K."/>
            <person name="Murdoch R.W."/>
            <person name="Higgins S."/>
            <person name="Loffler F."/>
        </authorList>
    </citation>
    <scope>NUCLEOTIDE SEQUENCE</scope>
</reference>
<dbReference type="CDD" id="cd00405">
    <property type="entry name" value="PRAI"/>
    <property type="match status" value="1"/>
</dbReference>
<dbReference type="EMBL" id="VSSQ01000081">
    <property type="protein sequence ID" value="MPL74592.1"/>
    <property type="molecule type" value="Genomic_DNA"/>
</dbReference>
<dbReference type="SUPFAM" id="SSF51366">
    <property type="entry name" value="Ribulose-phoshate binding barrel"/>
    <property type="match status" value="1"/>
</dbReference>
<keyword evidence="3" id="KW-0028">Amino-acid biosynthesis</keyword>
<organism evidence="8">
    <name type="scientific">bioreactor metagenome</name>
    <dbReference type="NCBI Taxonomy" id="1076179"/>
    <lineage>
        <taxon>unclassified sequences</taxon>
        <taxon>metagenomes</taxon>
        <taxon>ecological metagenomes</taxon>
    </lineage>
</organism>
<dbReference type="InterPro" id="IPR013785">
    <property type="entry name" value="Aldolase_TIM"/>
</dbReference>
<evidence type="ECO:0000256" key="1">
    <source>
        <dbReference type="ARBA" id="ARBA00004664"/>
    </source>
</evidence>
<dbReference type="Gene3D" id="3.20.20.70">
    <property type="entry name" value="Aldolase class I"/>
    <property type="match status" value="1"/>
</dbReference>
<gene>
    <name evidence="8" type="primary">trpF_6</name>
    <name evidence="8" type="ORF">SDC9_20407</name>
</gene>
<dbReference type="InterPro" id="IPR001240">
    <property type="entry name" value="PRAI_dom"/>
</dbReference>
<evidence type="ECO:0000256" key="5">
    <source>
        <dbReference type="ARBA" id="ARBA00023141"/>
    </source>
</evidence>
<sequence length="192" mass="20726">MRVKICGITTVRDALIAEEEGADSIGIVVCSDSKRSVPISRAREIFSVLRPNTEKICVTNTQSQSDLELILSLKPTAVQIPQNLQVPAGVGTKIYRVASGGTEMPEKCDAVVIDQSCGRGVAYDRSFAEKITARSNVPVILAGGLTPENVGAAIRELRPYAVDVSSGVEKSKGIKDRKKIREFIDNCRRPAL</sequence>
<dbReference type="AlphaFoldDB" id="A0A644U6X4"/>
<dbReference type="PANTHER" id="PTHR42894">
    <property type="entry name" value="N-(5'-PHOSPHORIBOSYL)ANTHRANILATE ISOMERASE"/>
    <property type="match status" value="1"/>
</dbReference>
<dbReference type="GO" id="GO:0004640">
    <property type="term" value="F:phosphoribosylanthranilate isomerase activity"/>
    <property type="evidence" value="ECO:0007669"/>
    <property type="project" value="UniProtKB-EC"/>
</dbReference>
<evidence type="ECO:0000259" key="7">
    <source>
        <dbReference type="Pfam" id="PF00697"/>
    </source>
</evidence>
<comment type="caution">
    <text evidence="8">The sequence shown here is derived from an EMBL/GenBank/DDBJ whole genome shotgun (WGS) entry which is preliminary data.</text>
</comment>
<dbReference type="UniPathway" id="UPA00035">
    <property type="reaction ID" value="UER00042"/>
</dbReference>
<dbReference type="EC" id="5.3.1.24" evidence="2"/>
<evidence type="ECO:0000313" key="8">
    <source>
        <dbReference type="EMBL" id="MPL74592.1"/>
    </source>
</evidence>
<keyword evidence="4" id="KW-0822">Tryptophan biosynthesis</keyword>
<dbReference type="InterPro" id="IPR011060">
    <property type="entry name" value="RibuloseP-bd_barrel"/>
</dbReference>
<dbReference type="PANTHER" id="PTHR42894:SF1">
    <property type="entry name" value="N-(5'-PHOSPHORIBOSYL)ANTHRANILATE ISOMERASE"/>
    <property type="match status" value="1"/>
</dbReference>
<proteinExistence type="inferred from homology"/>
<protein>
    <recommendedName>
        <fullName evidence="2">phosphoribosylanthranilate isomerase</fullName>
        <ecNumber evidence="2">5.3.1.24</ecNumber>
    </recommendedName>
</protein>
<comment type="pathway">
    <text evidence="1">Amino-acid biosynthesis; L-tryptophan biosynthesis; L-tryptophan from chorismate: step 3/5.</text>
</comment>
<dbReference type="Pfam" id="PF00697">
    <property type="entry name" value="PRAI"/>
    <property type="match status" value="1"/>
</dbReference>
<evidence type="ECO:0000256" key="4">
    <source>
        <dbReference type="ARBA" id="ARBA00022822"/>
    </source>
</evidence>
<name>A0A644U6X4_9ZZZZ</name>
<evidence type="ECO:0000256" key="2">
    <source>
        <dbReference type="ARBA" id="ARBA00012572"/>
    </source>
</evidence>
<dbReference type="GO" id="GO:0000162">
    <property type="term" value="P:L-tryptophan biosynthetic process"/>
    <property type="evidence" value="ECO:0007669"/>
    <property type="project" value="UniProtKB-UniPathway"/>
</dbReference>
<dbReference type="HAMAP" id="MF_00135">
    <property type="entry name" value="PRAI"/>
    <property type="match status" value="1"/>
</dbReference>
<feature type="domain" description="N-(5'phosphoribosyl) anthranilate isomerase (PRAI)" evidence="7">
    <location>
        <begin position="3"/>
        <end position="186"/>
    </location>
</feature>
<accession>A0A644U6X4</accession>
<dbReference type="InterPro" id="IPR044643">
    <property type="entry name" value="TrpF_fam"/>
</dbReference>
<evidence type="ECO:0000256" key="3">
    <source>
        <dbReference type="ARBA" id="ARBA00022605"/>
    </source>
</evidence>
<evidence type="ECO:0000256" key="6">
    <source>
        <dbReference type="ARBA" id="ARBA00023235"/>
    </source>
</evidence>
<keyword evidence="5" id="KW-0057">Aromatic amino acid biosynthesis</keyword>
<keyword evidence="6 8" id="KW-0413">Isomerase</keyword>